<feature type="region of interest" description="Disordered" evidence="1">
    <location>
        <begin position="175"/>
        <end position="201"/>
    </location>
</feature>
<keyword evidence="4" id="KW-1185">Reference proteome</keyword>
<organism evidence="3 4">
    <name type="scientific">Exophiala bonariae</name>
    <dbReference type="NCBI Taxonomy" id="1690606"/>
    <lineage>
        <taxon>Eukaryota</taxon>
        <taxon>Fungi</taxon>
        <taxon>Dikarya</taxon>
        <taxon>Ascomycota</taxon>
        <taxon>Pezizomycotina</taxon>
        <taxon>Eurotiomycetes</taxon>
        <taxon>Chaetothyriomycetidae</taxon>
        <taxon>Chaetothyriales</taxon>
        <taxon>Herpotrichiellaceae</taxon>
        <taxon>Exophiala</taxon>
    </lineage>
</organism>
<evidence type="ECO:0000313" key="4">
    <source>
        <dbReference type="Proteomes" id="UP001358417"/>
    </source>
</evidence>
<name>A0AAV9NAG2_9EURO</name>
<gene>
    <name evidence="3" type="ORF">LTR84_002148</name>
</gene>
<dbReference type="GeneID" id="89970360"/>
<evidence type="ECO:0000256" key="2">
    <source>
        <dbReference type="SAM" id="Phobius"/>
    </source>
</evidence>
<feature type="transmembrane region" description="Helical" evidence="2">
    <location>
        <begin position="224"/>
        <end position="248"/>
    </location>
</feature>
<proteinExistence type="predicted"/>
<accession>A0AAV9NAG2</accession>
<dbReference type="RefSeq" id="XP_064706616.1">
    <property type="nucleotide sequence ID" value="XM_064845762.1"/>
</dbReference>
<comment type="caution">
    <text evidence="3">The sequence shown here is derived from an EMBL/GenBank/DDBJ whole genome shotgun (WGS) entry which is preliminary data.</text>
</comment>
<dbReference type="AlphaFoldDB" id="A0AAV9NAG2"/>
<dbReference type="EMBL" id="JAVRRD010000012">
    <property type="protein sequence ID" value="KAK5053174.1"/>
    <property type="molecule type" value="Genomic_DNA"/>
</dbReference>
<keyword evidence="2" id="KW-0812">Transmembrane</keyword>
<dbReference type="Proteomes" id="UP001358417">
    <property type="component" value="Unassembled WGS sequence"/>
</dbReference>
<reference evidence="3 4" key="1">
    <citation type="submission" date="2023-08" db="EMBL/GenBank/DDBJ databases">
        <title>Black Yeasts Isolated from many extreme environments.</title>
        <authorList>
            <person name="Coleine C."/>
            <person name="Stajich J.E."/>
            <person name="Selbmann L."/>
        </authorList>
    </citation>
    <scope>NUCLEOTIDE SEQUENCE [LARGE SCALE GENOMIC DNA]</scope>
    <source>
        <strain evidence="3 4">CCFEE 5792</strain>
    </source>
</reference>
<keyword evidence="2" id="KW-1133">Transmembrane helix</keyword>
<evidence type="ECO:0000256" key="1">
    <source>
        <dbReference type="SAM" id="MobiDB-lite"/>
    </source>
</evidence>
<keyword evidence="2" id="KW-0472">Membrane</keyword>
<evidence type="ECO:0008006" key="5">
    <source>
        <dbReference type="Google" id="ProtNLM"/>
    </source>
</evidence>
<protein>
    <recommendedName>
        <fullName evidence="5">Mid2 domain-containing protein</fullName>
    </recommendedName>
</protein>
<evidence type="ECO:0000313" key="3">
    <source>
        <dbReference type="EMBL" id="KAK5053174.1"/>
    </source>
</evidence>
<sequence length="291" mass="30961">MDSLIASVSQGLVATAVELPYSQITTAPQLTHQRDLLRRVATVDSATCGWVNGDYNDALVCADPYHQPCLWNSDYHVVGCCAGSATADCNWKTSCVPWASVNYGCDSACQKNSWNLICPSDRPLCGMATFAGPAGYSYHSCTDKYASTETVYLTWQGGDATVQDIPRYYASYWASSSSSSSSSSTATSTTKSASSGTVTKSSTTATSTSAAANAAGSWIQRHKWAVIGAIVGVLIVVLLLVTCCACHIRRKRKDRTRGAYVPAGAGQAFPGTQENVPLTGYEPYKINYAKS</sequence>